<name>A0A7X5R020_9MICO</name>
<feature type="transmembrane region" description="Helical" evidence="1">
    <location>
        <begin position="21"/>
        <end position="40"/>
    </location>
</feature>
<gene>
    <name evidence="2" type="ORF">FHX76_001043</name>
</gene>
<dbReference type="RefSeq" id="WP_167148573.1">
    <property type="nucleotide sequence ID" value="NZ_JAAMOX010000001.1"/>
</dbReference>
<reference evidence="2 3" key="1">
    <citation type="submission" date="2020-02" db="EMBL/GenBank/DDBJ databases">
        <title>Sequencing the genomes of 1000 actinobacteria strains.</title>
        <authorList>
            <person name="Klenk H.-P."/>
        </authorList>
    </citation>
    <scope>NUCLEOTIDE SEQUENCE [LARGE SCALE GENOMIC DNA]</scope>
    <source>
        <strain evidence="2 3">DSM 27960</strain>
    </source>
</reference>
<dbReference type="AlphaFoldDB" id="A0A7X5R020"/>
<keyword evidence="1" id="KW-1133">Transmembrane helix</keyword>
<keyword evidence="1" id="KW-0812">Transmembrane</keyword>
<evidence type="ECO:0000313" key="2">
    <source>
        <dbReference type="EMBL" id="NIH53175.1"/>
    </source>
</evidence>
<proteinExistence type="predicted"/>
<sequence length="233" mass="25263">MSHPPTSQTSREPAAVRRSRLWGILIAAVLGLPALILNILRLVRNNNDVSSSGQSHDALFWVTVISSVLAVLGLAYLCVLLIVRGNASLSRELLARYPMGIIRIVVRYPITQQGYQLVSAGQVWQGVALPQAKLPRFAGLVVLPDRILIVTGVKHLDRPVTVLRRDILSLELENVDGLYGRASALSFGINTISGPVRLVLPIGAGKTGMTMLSPSRVDRLAQEIAQLVRLDEG</sequence>
<protein>
    <submittedName>
        <fullName evidence="2">Uncharacterized protein</fullName>
    </submittedName>
</protein>
<accession>A0A7X5R020</accession>
<organism evidence="2 3">
    <name type="scientific">Lysinibacter cavernae</name>
    <dbReference type="NCBI Taxonomy" id="1640652"/>
    <lineage>
        <taxon>Bacteria</taxon>
        <taxon>Bacillati</taxon>
        <taxon>Actinomycetota</taxon>
        <taxon>Actinomycetes</taxon>
        <taxon>Micrococcales</taxon>
        <taxon>Microbacteriaceae</taxon>
        <taxon>Lysinibacter</taxon>
    </lineage>
</organism>
<evidence type="ECO:0000313" key="3">
    <source>
        <dbReference type="Proteomes" id="UP000541033"/>
    </source>
</evidence>
<feature type="transmembrane region" description="Helical" evidence="1">
    <location>
        <begin position="60"/>
        <end position="83"/>
    </location>
</feature>
<keyword evidence="1" id="KW-0472">Membrane</keyword>
<dbReference type="EMBL" id="JAAMOX010000001">
    <property type="protein sequence ID" value="NIH53175.1"/>
    <property type="molecule type" value="Genomic_DNA"/>
</dbReference>
<evidence type="ECO:0000256" key="1">
    <source>
        <dbReference type="SAM" id="Phobius"/>
    </source>
</evidence>
<dbReference type="Proteomes" id="UP000541033">
    <property type="component" value="Unassembled WGS sequence"/>
</dbReference>
<keyword evidence="3" id="KW-1185">Reference proteome</keyword>
<comment type="caution">
    <text evidence="2">The sequence shown here is derived from an EMBL/GenBank/DDBJ whole genome shotgun (WGS) entry which is preliminary data.</text>
</comment>